<organism evidence="2 3">
    <name type="scientific">Phtheirospermum japonicum</name>
    <dbReference type="NCBI Taxonomy" id="374723"/>
    <lineage>
        <taxon>Eukaryota</taxon>
        <taxon>Viridiplantae</taxon>
        <taxon>Streptophyta</taxon>
        <taxon>Embryophyta</taxon>
        <taxon>Tracheophyta</taxon>
        <taxon>Spermatophyta</taxon>
        <taxon>Magnoliopsida</taxon>
        <taxon>eudicotyledons</taxon>
        <taxon>Gunneridae</taxon>
        <taxon>Pentapetalae</taxon>
        <taxon>asterids</taxon>
        <taxon>lamiids</taxon>
        <taxon>Lamiales</taxon>
        <taxon>Orobanchaceae</taxon>
        <taxon>Orobanchaceae incertae sedis</taxon>
        <taxon>Phtheirospermum</taxon>
    </lineage>
</organism>
<comment type="caution">
    <text evidence="2">The sequence shown here is derived from an EMBL/GenBank/DDBJ whole genome shotgun (WGS) entry which is preliminary data.</text>
</comment>
<evidence type="ECO:0000256" key="1">
    <source>
        <dbReference type="SAM" id="MobiDB-lite"/>
    </source>
</evidence>
<feature type="compositionally biased region" description="Low complexity" evidence="1">
    <location>
        <begin position="53"/>
        <end position="66"/>
    </location>
</feature>
<feature type="region of interest" description="Disordered" evidence="1">
    <location>
        <begin position="40"/>
        <end position="99"/>
    </location>
</feature>
<keyword evidence="3" id="KW-1185">Reference proteome</keyword>
<feature type="non-terminal residue" evidence="2">
    <location>
        <position position="1"/>
    </location>
</feature>
<name>A0A830DIP0_9LAMI</name>
<evidence type="ECO:0000313" key="2">
    <source>
        <dbReference type="EMBL" id="GFQ07995.1"/>
    </source>
</evidence>
<feature type="compositionally biased region" description="Basic and acidic residues" evidence="1">
    <location>
        <begin position="40"/>
        <end position="51"/>
    </location>
</feature>
<sequence>IKISVLRKPEVKKFLGIPIVPVTPPSTNQKPTYSFFESLKKYADAQQEHHHQSSSSSSSSPSETSSKPANTKISSSSVLSQRIRSLEREIKGRKKGKKM</sequence>
<dbReference type="Proteomes" id="UP000653305">
    <property type="component" value="Unassembled WGS sequence"/>
</dbReference>
<reference evidence="2" key="1">
    <citation type="submission" date="2020-07" db="EMBL/GenBank/DDBJ databases">
        <title>Ethylene signaling mediates host invasion by parasitic plants.</title>
        <authorList>
            <person name="Yoshida S."/>
        </authorList>
    </citation>
    <scope>NUCLEOTIDE SEQUENCE</scope>
    <source>
        <strain evidence="2">Okayama</strain>
    </source>
</reference>
<accession>A0A830DIP0</accession>
<dbReference type="AlphaFoldDB" id="A0A830DIP0"/>
<feature type="compositionally biased region" description="Low complexity" evidence="1">
    <location>
        <begin position="73"/>
        <end position="83"/>
    </location>
</feature>
<evidence type="ECO:0000313" key="3">
    <source>
        <dbReference type="Proteomes" id="UP000653305"/>
    </source>
</evidence>
<dbReference type="EMBL" id="BMAC01002504">
    <property type="protein sequence ID" value="GFQ07995.1"/>
    <property type="molecule type" value="Genomic_DNA"/>
</dbReference>
<gene>
    <name evidence="2" type="ORF">PHJA_002943500</name>
</gene>
<protein>
    <submittedName>
        <fullName evidence="2">Uncharacterized protein</fullName>
    </submittedName>
</protein>
<proteinExistence type="predicted"/>